<reference evidence="2" key="1">
    <citation type="submission" date="2018-06" db="EMBL/GenBank/DDBJ databases">
        <authorList>
            <person name="Zhirakovskaya E."/>
        </authorList>
    </citation>
    <scope>NUCLEOTIDE SEQUENCE</scope>
</reference>
<sequence length="159" mass="16971">HYWNAGIFLYKASTMRDEMARLAPEIMTAASQALEQAAISDGALRLDEAAFSACPSDSIDYAVMEKTDKAAIVAPVDVGWTDIGSWSEVASEDNSDNIICVNAANNIIRSDGPLIAAAGVEGLIIVATGDAVLVARRDNAQEVRAIVEELKKRGLQHLL</sequence>
<dbReference type="GO" id="GO:0004476">
    <property type="term" value="F:mannose-6-phosphate isomerase activity"/>
    <property type="evidence" value="ECO:0007669"/>
    <property type="project" value="UniProtKB-EC"/>
</dbReference>
<dbReference type="Gene3D" id="3.90.550.10">
    <property type="entry name" value="Spore Coat Polysaccharide Biosynthesis Protein SpsA, Chain A"/>
    <property type="match status" value="1"/>
</dbReference>
<accession>A0A3B0SV64</accession>
<dbReference type="AlphaFoldDB" id="A0A3B0SV64"/>
<protein>
    <submittedName>
        <fullName evidence="2">Mannose-1-phosphate guanylyltransferase / Mannose-6-phosphate isomerase</fullName>
        <ecNumber evidence="2">2.7.7.13</ecNumber>
        <ecNumber evidence="2">5.3.1.8</ecNumber>
    </submittedName>
</protein>
<keyword evidence="2" id="KW-0808">Transferase</keyword>
<organism evidence="2">
    <name type="scientific">hydrothermal vent metagenome</name>
    <dbReference type="NCBI Taxonomy" id="652676"/>
    <lineage>
        <taxon>unclassified sequences</taxon>
        <taxon>metagenomes</taxon>
        <taxon>ecological metagenomes</taxon>
    </lineage>
</organism>
<dbReference type="EMBL" id="UOEH01000619">
    <property type="protein sequence ID" value="VAW07903.1"/>
    <property type="molecule type" value="Genomic_DNA"/>
</dbReference>
<dbReference type="Pfam" id="PF22640">
    <property type="entry name" value="ManC_GMP_beta-helix"/>
    <property type="match status" value="1"/>
</dbReference>
<dbReference type="InterPro" id="IPR029044">
    <property type="entry name" value="Nucleotide-diphossugar_trans"/>
</dbReference>
<dbReference type="PANTHER" id="PTHR46390">
    <property type="entry name" value="MANNOSE-1-PHOSPHATE GUANYLYLTRANSFERASE"/>
    <property type="match status" value="1"/>
</dbReference>
<dbReference type="SUPFAM" id="SSF51182">
    <property type="entry name" value="RmlC-like cupins"/>
    <property type="match status" value="1"/>
</dbReference>
<dbReference type="PANTHER" id="PTHR46390:SF1">
    <property type="entry name" value="MANNOSE-1-PHOSPHATE GUANYLYLTRANSFERASE"/>
    <property type="match status" value="1"/>
</dbReference>
<dbReference type="GO" id="GO:0004475">
    <property type="term" value="F:mannose-1-phosphate guanylyltransferase (GTP) activity"/>
    <property type="evidence" value="ECO:0007669"/>
    <property type="project" value="UniProtKB-EC"/>
</dbReference>
<dbReference type="GO" id="GO:0009298">
    <property type="term" value="P:GDP-mannose biosynthetic process"/>
    <property type="evidence" value="ECO:0007669"/>
    <property type="project" value="TreeGrafter"/>
</dbReference>
<feature type="domain" description="MannoseP isomerase/GMP-like beta-helix" evidence="1">
    <location>
        <begin position="96"/>
        <end position="150"/>
    </location>
</feature>
<dbReference type="InterPro" id="IPR054566">
    <property type="entry name" value="ManC/GMP-like_b-helix"/>
</dbReference>
<evidence type="ECO:0000313" key="2">
    <source>
        <dbReference type="EMBL" id="VAW07903.1"/>
    </source>
</evidence>
<dbReference type="InterPro" id="IPR011051">
    <property type="entry name" value="RmlC_Cupin_sf"/>
</dbReference>
<keyword evidence="2" id="KW-0548">Nucleotidyltransferase</keyword>
<gene>
    <name evidence="2" type="ORF">MNBD_ALPHA05-2294</name>
</gene>
<dbReference type="InterPro" id="IPR051161">
    <property type="entry name" value="Mannose-6P_isomerase_type2"/>
</dbReference>
<name>A0A3B0SV64_9ZZZZ</name>
<proteinExistence type="predicted"/>
<keyword evidence="2" id="KW-0413">Isomerase</keyword>
<dbReference type="EC" id="2.7.7.13" evidence="2"/>
<evidence type="ECO:0000259" key="1">
    <source>
        <dbReference type="Pfam" id="PF22640"/>
    </source>
</evidence>
<feature type="non-terminal residue" evidence="2">
    <location>
        <position position="1"/>
    </location>
</feature>
<dbReference type="EC" id="5.3.1.8" evidence="2"/>